<dbReference type="Ensembl" id="ENSACAT00000040577.1">
    <property type="protein sequence ID" value="ENSACAP00000039453.1"/>
    <property type="gene ID" value="ENSACAG00000044480.1"/>
</dbReference>
<dbReference type="InterPro" id="IPR051277">
    <property type="entry name" value="SEZ6_CSMD_C4BPB_Regulators"/>
</dbReference>
<reference evidence="9" key="2">
    <citation type="submission" date="2025-08" db="UniProtKB">
        <authorList>
            <consortium name="Ensembl"/>
        </authorList>
    </citation>
    <scope>IDENTIFICATION</scope>
</reference>
<evidence type="ECO:0000259" key="8">
    <source>
        <dbReference type="PROSITE" id="PS50923"/>
    </source>
</evidence>
<keyword evidence="1 5" id="KW-0768">Sushi</keyword>
<name>A0A803TW63_ANOCA</name>
<dbReference type="SMART" id="SM00032">
    <property type="entry name" value="CCP"/>
    <property type="match status" value="4"/>
</dbReference>
<dbReference type="OrthoDB" id="6127264at2759"/>
<feature type="domain" description="Sushi" evidence="8">
    <location>
        <begin position="120"/>
        <end position="182"/>
    </location>
</feature>
<feature type="region of interest" description="Disordered" evidence="6">
    <location>
        <begin position="1"/>
        <end position="53"/>
    </location>
</feature>
<evidence type="ECO:0000256" key="5">
    <source>
        <dbReference type="PROSITE-ProRule" id="PRU00302"/>
    </source>
</evidence>
<feature type="disulfide bond" evidence="5">
    <location>
        <begin position="339"/>
        <end position="366"/>
    </location>
</feature>
<dbReference type="Gene3D" id="2.10.70.10">
    <property type="entry name" value="Complement Module, domain 1"/>
    <property type="match status" value="4"/>
</dbReference>
<dbReference type="PROSITE" id="PS50923">
    <property type="entry name" value="SUSHI"/>
    <property type="match status" value="4"/>
</dbReference>
<dbReference type="CDD" id="cd00033">
    <property type="entry name" value="CCP"/>
    <property type="match status" value="4"/>
</dbReference>
<keyword evidence="7" id="KW-1133">Transmembrane helix</keyword>
<dbReference type="Proteomes" id="UP000001646">
    <property type="component" value="Unplaced"/>
</dbReference>
<feature type="compositionally biased region" description="Basic and acidic residues" evidence="6">
    <location>
        <begin position="388"/>
        <end position="404"/>
    </location>
</feature>
<dbReference type="Pfam" id="PF00084">
    <property type="entry name" value="Sushi"/>
    <property type="match status" value="4"/>
</dbReference>
<feature type="compositionally biased region" description="Basic and acidic residues" evidence="6">
    <location>
        <begin position="456"/>
        <end position="465"/>
    </location>
</feature>
<feature type="region of interest" description="Disordered" evidence="6">
    <location>
        <begin position="440"/>
        <end position="465"/>
    </location>
</feature>
<evidence type="ECO:0000256" key="2">
    <source>
        <dbReference type="ARBA" id="ARBA00022729"/>
    </source>
</evidence>
<dbReference type="InParanoid" id="A0A803TW63"/>
<evidence type="ECO:0000256" key="1">
    <source>
        <dbReference type="ARBA" id="ARBA00022659"/>
    </source>
</evidence>
<dbReference type="PANTHER" id="PTHR45656">
    <property type="entry name" value="PROTEIN CBR-CLEC-78"/>
    <property type="match status" value="1"/>
</dbReference>
<organism evidence="9 10">
    <name type="scientific">Anolis carolinensis</name>
    <name type="common">Green anole</name>
    <name type="synonym">American chameleon</name>
    <dbReference type="NCBI Taxonomy" id="28377"/>
    <lineage>
        <taxon>Eukaryota</taxon>
        <taxon>Metazoa</taxon>
        <taxon>Chordata</taxon>
        <taxon>Craniata</taxon>
        <taxon>Vertebrata</taxon>
        <taxon>Euteleostomi</taxon>
        <taxon>Lepidosauria</taxon>
        <taxon>Squamata</taxon>
        <taxon>Bifurcata</taxon>
        <taxon>Unidentata</taxon>
        <taxon>Episquamata</taxon>
        <taxon>Toxicofera</taxon>
        <taxon>Iguania</taxon>
        <taxon>Dactyloidae</taxon>
        <taxon>Anolis</taxon>
    </lineage>
</organism>
<evidence type="ECO:0000256" key="4">
    <source>
        <dbReference type="ARBA" id="ARBA00023157"/>
    </source>
</evidence>
<dbReference type="PANTHER" id="PTHR45656:SF4">
    <property type="entry name" value="PROTEIN CBR-CLEC-78"/>
    <property type="match status" value="1"/>
</dbReference>
<evidence type="ECO:0000256" key="6">
    <source>
        <dbReference type="SAM" id="MobiDB-lite"/>
    </source>
</evidence>
<evidence type="ECO:0000313" key="10">
    <source>
        <dbReference type="Proteomes" id="UP000001646"/>
    </source>
</evidence>
<dbReference type="KEGG" id="acs:103279620"/>
<feature type="compositionally biased region" description="Basic and acidic residues" evidence="6">
    <location>
        <begin position="1"/>
        <end position="21"/>
    </location>
</feature>
<evidence type="ECO:0000313" key="9">
    <source>
        <dbReference type="Ensembl" id="ENSACAP00000039453.1"/>
    </source>
</evidence>
<dbReference type="AlphaFoldDB" id="A0A803TW63"/>
<keyword evidence="7" id="KW-0812">Transmembrane</keyword>
<evidence type="ECO:0000256" key="7">
    <source>
        <dbReference type="SAM" id="Phobius"/>
    </source>
</evidence>
<reference evidence="9" key="1">
    <citation type="submission" date="2009-12" db="EMBL/GenBank/DDBJ databases">
        <title>The Genome Sequence of Anolis carolinensis (Green Anole Lizard).</title>
        <authorList>
            <consortium name="The Genome Sequencing Platform"/>
            <person name="Di Palma F."/>
            <person name="Alfoldi J."/>
            <person name="Heiman D."/>
            <person name="Young S."/>
            <person name="Grabherr M."/>
            <person name="Johnson J."/>
            <person name="Lander E.S."/>
            <person name="Lindblad-Toh K."/>
        </authorList>
    </citation>
    <scope>NUCLEOTIDE SEQUENCE [LARGE SCALE GENOMIC DNA]</scope>
    <source>
        <strain evidence="9">JBL SC #1</strain>
    </source>
</reference>
<dbReference type="GeneTree" id="ENSGT00940000164219"/>
<accession>A0A803TW63</accession>
<feature type="domain" description="Sushi" evidence="8">
    <location>
        <begin position="309"/>
        <end position="368"/>
    </location>
</feature>
<dbReference type="SUPFAM" id="SSF57535">
    <property type="entry name" value="Complement control module/SCR domain"/>
    <property type="match status" value="4"/>
</dbReference>
<dbReference type="InterPro" id="IPR035976">
    <property type="entry name" value="Sushi/SCR/CCP_sf"/>
</dbReference>
<keyword evidence="4 5" id="KW-1015">Disulfide bond</keyword>
<feature type="domain" description="Sushi" evidence="8">
    <location>
        <begin position="183"/>
        <end position="241"/>
    </location>
</feature>
<evidence type="ECO:0000256" key="3">
    <source>
        <dbReference type="ARBA" id="ARBA00022737"/>
    </source>
</evidence>
<comment type="caution">
    <text evidence="5">Lacks conserved residue(s) required for the propagation of feature annotation.</text>
</comment>
<dbReference type="InterPro" id="IPR000436">
    <property type="entry name" value="Sushi_SCR_CCP_dom"/>
</dbReference>
<reference evidence="9" key="3">
    <citation type="submission" date="2025-09" db="UniProtKB">
        <authorList>
            <consortium name="Ensembl"/>
        </authorList>
    </citation>
    <scope>IDENTIFICATION</scope>
</reference>
<feature type="region of interest" description="Disordered" evidence="6">
    <location>
        <begin position="369"/>
        <end position="406"/>
    </location>
</feature>
<sequence length="465" mass="51494">MKVLEPGEGRKEGRQKGKEAQRVTSFGRAGTTRRQKKTQKECLPARASNRKSRRGGAFPAVCFAVPPGWLRLSRCRTEEEEEEEEEKGVVVWYPGEAMEGPAWSLSPLLLPLLLLSGAHGDCGAPPVQLRATLQAEEPRDSYPVGTILRYKCIPGYQYITINPTIKCLDNSEWSTAPTFCEEKSCKAPTVENGGIRGDLQFGATITYFCDPGYKPQGATTARCILFNDNVRWDTDPPLCDRIQCVRPPIINNGRHNGNIYEDVYTVGTVVTYTCDKNVSLIGNASITCVVAKDNENGMWDYPAPECKVVECSRPQIENGRLTSPFQPTYMYNHQLQFVCNPGYTLKGSEFVTCNAKSEWDPRLPECNIVQPEKPTIRPGPSPTTTETITKETESTQRPDPEDKPGSNTVMGIVLGVLAAVIVVIAGFVLYSKQLLCFKKGKSDTPPSPSKPYHAVSRKEVEMEET</sequence>
<keyword evidence="2" id="KW-0732">Signal</keyword>
<feature type="transmembrane region" description="Helical" evidence="7">
    <location>
        <begin position="409"/>
        <end position="430"/>
    </location>
</feature>
<keyword evidence="10" id="KW-1185">Reference proteome</keyword>
<protein>
    <recommendedName>
        <fullName evidence="8">Sushi domain-containing protein</fullName>
    </recommendedName>
</protein>
<proteinExistence type="predicted"/>
<keyword evidence="3" id="KW-0677">Repeat</keyword>
<keyword evidence="7" id="KW-0472">Membrane</keyword>
<dbReference type="FunFam" id="2.10.70.10:FF:000014">
    <property type="entry name" value="Membrane cofactor protein"/>
    <property type="match status" value="1"/>
</dbReference>
<feature type="domain" description="Sushi" evidence="8">
    <location>
        <begin position="242"/>
        <end position="308"/>
    </location>
</feature>